<keyword evidence="7 11" id="KW-0648">Protein biosynthesis</keyword>
<evidence type="ECO:0000259" key="12">
    <source>
        <dbReference type="Pfam" id="PF09334"/>
    </source>
</evidence>
<evidence type="ECO:0000256" key="3">
    <source>
        <dbReference type="ARBA" id="ARBA00022490"/>
    </source>
</evidence>
<dbReference type="EMBL" id="BAABIS010000001">
    <property type="protein sequence ID" value="GAA4869978.1"/>
    <property type="molecule type" value="Genomic_DNA"/>
</dbReference>
<dbReference type="InterPro" id="IPR033911">
    <property type="entry name" value="MetRS_core"/>
</dbReference>
<gene>
    <name evidence="13" type="ORF">GCM10023235_55890</name>
</gene>
<dbReference type="Gene3D" id="3.40.50.620">
    <property type="entry name" value="HUPs"/>
    <property type="match status" value="1"/>
</dbReference>
<evidence type="ECO:0000256" key="10">
    <source>
        <dbReference type="ARBA" id="ARBA00047364"/>
    </source>
</evidence>
<comment type="catalytic activity">
    <reaction evidence="10">
        <text>tRNA(Met) + L-methionine + ATP = L-methionyl-tRNA(Met) + AMP + diphosphate</text>
        <dbReference type="Rhea" id="RHEA:13481"/>
        <dbReference type="Rhea" id="RHEA-COMP:9667"/>
        <dbReference type="Rhea" id="RHEA-COMP:9698"/>
        <dbReference type="ChEBI" id="CHEBI:30616"/>
        <dbReference type="ChEBI" id="CHEBI:33019"/>
        <dbReference type="ChEBI" id="CHEBI:57844"/>
        <dbReference type="ChEBI" id="CHEBI:78442"/>
        <dbReference type="ChEBI" id="CHEBI:78530"/>
        <dbReference type="ChEBI" id="CHEBI:456215"/>
        <dbReference type="EC" id="6.1.1.10"/>
    </reaction>
</comment>
<evidence type="ECO:0000256" key="1">
    <source>
        <dbReference type="ARBA" id="ARBA00008258"/>
    </source>
</evidence>
<keyword evidence="3" id="KW-0963">Cytoplasm</keyword>
<organism evidence="13 14">
    <name type="scientific">Kitasatospora terrestris</name>
    <dbReference type="NCBI Taxonomy" id="258051"/>
    <lineage>
        <taxon>Bacteria</taxon>
        <taxon>Bacillati</taxon>
        <taxon>Actinomycetota</taxon>
        <taxon>Actinomycetes</taxon>
        <taxon>Kitasatosporales</taxon>
        <taxon>Streptomycetaceae</taxon>
        <taxon>Kitasatospora</taxon>
    </lineage>
</organism>
<dbReference type="InterPro" id="IPR023458">
    <property type="entry name" value="Met-tRNA_ligase_1"/>
</dbReference>
<evidence type="ECO:0000256" key="7">
    <source>
        <dbReference type="ARBA" id="ARBA00022917"/>
    </source>
</evidence>
<dbReference type="InterPro" id="IPR001412">
    <property type="entry name" value="aa-tRNA-synth_I_CS"/>
</dbReference>
<feature type="domain" description="Methionyl/Leucyl tRNA synthetase" evidence="12">
    <location>
        <begin position="6"/>
        <end position="387"/>
    </location>
</feature>
<proteinExistence type="inferred from homology"/>
<dbReference type="PANTHER" id="PTHR45765:SF1">
    <property type="entry name" value="METHIONINE--TRNA LIGASE, CYTOPLASMIC"/>
    <property type="match status" value="1"/>
</dbReference>
<reference evidence="14" key="1">
    <citation type="journal article" date="2019" name="Int. J. Syst. Evol. Microbiol.">
        <title>The Global Catalogue of Microorganisms (GCM) 10K type strain sequencing project: providing services to taxonomists for standard genome sequencing and annotation.</title>
        <authorList>
            <consortium name="The Broad Institute Genomics Platform"/>
            <consortium name="The Broad Institute Genome Sequencing Center for Infectious Disease"/>
            <person name="Wu L."/>
            <person name="Ma J."/>
        </authorList>
    </citation>
    <scope>NUCLEOTIDE SEQUENCE [LARGE SCALE GENOMIC DNA]</scope>
    <source>
        <strain evidence="14">JCM 13006</strain>
    </source>
</reference>
<evidence type="ECO:0000256" key="5">
    <source>
        <dbReference type="ARBA" id="ARBA00022741"/>
    </source>
</evidence>
<dbReference type="InterPro" id="IPR009080">
    <property type="entry name" value="tRNAsynth_Ia_anticodon-bd"/>
</dbReference>
<comment type="caution">
    <text evidence="13">The sequence shown here is derived from an EMBL/GenBank/DDBJ whole genome shotgun (WGS) entry which is preliminary data.</text>
</comment>
<evidence type="ECO:0000313" key="14">
    <source>
        <dbReference type="Proteomes" id="UP001501752"/>
    </source>
</evidence>
<keyword evidence="4 11" id="KW-0436">Ligase</keyword>
<dbReference type="Gene3D" id="2.20.28.20">
    <property type="entry name" value="Methionyl-tRNA synthetase, Zn-domain"/>
    <property type="match status" value="1"/>
</dbReference>
<dbReference type="InterPro" id="IPR029038">
    <property type="entry name" value="MetRS_Zn"/>
</dbReference>
<evidence type="ECO:0000256" key="11">
    <source>
        <dbReference type="RuleBase" id="RU363039"/>
    </source>
</evidence>
<dbReference type="EC" id="6.1.1.10" evidence="2"/>
<keyword evidence="8 11" id="KW-0030">Aminoacyl-tRNA synthetase</keyword>
<dbReference type="PROSITE" id="PS00178">
    <property type="entry name" value="AA_TRNA_LIGASE_I"/>
    <property type="match status" value="1"/>
</dbReference>
<keyword evidence="5 11" id="KW-0547">Nucleotide-binding</keyword>
<dbReference type="InterPro" id="IPR014729">
    <property type="entry name" value="Rossmann-like_a/b/a_fold"/>
</dbReference>
<name>A0ABP9E7T1_9ACTN</name>
<evidence type="ECO:0000256" key="2">
    <source>
        <dbReference type="ARBA" id="ARBA00012838"/>
    </source>
</evidence>
<keyword evidence="14" id="KW-1185">Reference proteome</keyword>
<dbReference type="GO" id="GO:0016874">
    <property type="term" value="F:ligase activity"/>
    <property type="evidence" value="ECO:0007669"/>
    <property type="project" value="UniProtKB-KW"/>
</dbReference>
<evidence type="ECO:0000256" key="6">
    <source>
        <dbReference type="ARBA" id="ARBA00022840"/>
    </source>
</evidence>
<dbReference type="SUPFAM" id="SSF52374">
    <property type="entry name" value="Nucleotidylyl transferase"/>
    <property type="match status" value="1"/>
</dbReference>
<evidence type="ECO:0000313" key="13">
    <source>
        <dbReference type="EMBL" id="GAA4869978.1"/>
    </source>
</evidence>
<dbReference type="Pfam" id="PF09334">
    <property type="entry name" value="tRNA-synt_1g"/>
    <property type="match status" value="1"/>
</dbReference>
<evidence type="ECO:0000256" key="9">
    <source>
        <dbReference type="ARBA" id="ARBA00030904"/>
    </source>
</evidence>
<dbReference type="SUPFAM" id="SSF47323">
    <property type="entry name" value="Anticodon-binding domain of a subclass of class I aminoacyl-tRNA synthetases"/>
    <property type="match status" value="1"/>
</dbReference>
<protein>
    <recommendedName>
        <fullName evidence="2">methionine--tRNA ligase</fullName>
        <ecNumber evidence="2">6.1.1.10</ecNumber>
    </recommendedName>
    <alternativeName>
        <fullName evidence="9">Methionyl-tRNA synthetase</fullName>
    </alternativeName>
</protein>
<dbReference type="PANTHER" id="PTHR45765">
    <property type="entry name" value="METHIONINE--TRNA LIGASE"/>
    <property type="match status" value="1"/>
</dbReference>
<dbReference type="PRINTS" id="PR01041">
    <property type="entry name" value="TRNASYNTHMET"/>
</dbReference>
<evidence type="ECO:0000256" key="8">
    <source>
        <dbReference type="ARBA" id="ARBA00023146"/>
    </source>
</evidence>
<sequence>MPVFSIVTAAPPTPNGDLHLGHLAGPYSGADVYTRACHLRAEGALYATGSDVHQSYVPAKARTLGHEPLAMAQDFADEIAAIFDSIGFAVDSYVRPQHSTGHQEAVRDFVLALERQGRLERRTEDCLYCEGCERYLFEAYVRGGCPHCGVATDGSSCEVCAWPNVCTDLADPRCTSCDRAPVLRSYQRLVFPLSRYTERLAEYHRRTVMSPRLRAFCLELTAAGLPDIPLSHPTGWGLPVPVAGFEDQRVYVWAEMAPGYLNAVAEALSRRGDATDPRQVWDSAEVVQFFGFDNSYFHAALIPALLMACDEALRLPDALLTNEFYELDAAKFSTSRRHAIWATDLLAHVPADTVRFVLALDRPEDERTNFTWQRFHALADGELAGRWQPWLASVLDRLAAGAATELTGLTDGHRTQLAELARLAARGHGAYLAGSFSPRTAAQALCDLVRSTAGFAAGHPEDAATLAVEATAAQLLAQLAYPVMPEFAERLWRALGHTGPVRWTGVGPLAAEGAAEAGITFFGPQPADLEAKVMDR</sequence>
<evidence type="ECO:0000256" key="4">
    <source>
        <dbReference type="ARBA" id="ARBA00022598"/>
    </source>
</evidence>
<dbReference type="Proteomes" id="UP001501752">
    <property type="component" value="Unassembled WGS sequence"/>
</dbReference>
<comment type="similarity">
    <text evidence="1">Belongs to the class-I aminoacyl-tRNA synthetase family. MetG type 1 subfamily.</text>
</comment>
<dbReference type="InterPro" id="IPR015413">
    <property type="entry name" value="Methionyl/Leucyl_tRNA_Synth"/>
</dbReference>
<accession>A0ABP9E7T1</accession>
<keyword evidence="6 11" id="KW-0067">ATP-binding</keyword>
<dbReference type="RefSeq" id="WP_345699636.1">
    <property type="nucleotide sequence ID" value="NZ_BAABIS010000001.1"/>
</dbReference>